<feature type="transmembrane region" description="Helical" evidence="3">
    <location>
        <begin position="496"/>
        <end position="515"/>
    </location>
</feature>
<organism evidence="5 6">
    <name type="scientific">Merluccius polli</name>
    <name type="common">Benguela hake</name>
    <name type="synonym">Merluccius cadenati</name>
    <dbReference type="NCBI Taxonomy" id="89951"/>
    <lineage>
        <taxon>Eukaryota</taxon>
        <taxon>Metazoa</taxon>
        <taxon>Chordata</taxon>
        <taxon>Craniata</taxon>
        <taxon>Vertebrata</taxon>
        <taxon>Euteleostomi</taxon>
        <taxon>Actinopterygii</taxon>
        <taxon>Neopterygii</taxon>
        <taxon>Teleostei</taxon>
        <taxon>Neoteleostei</taxon>
        <taxon>Acanthomorphata</taxon>
        <taxon>Zeiogadaria</taxon>
        <taxon>Gadariae</taxon>
        <taxon>Gadiformes</taxon>
        <taxon>Gadoidei</taxon>
        <taxon>Merlucciidae</taxon>
        <taxon>Merluccius</taxon>
    </lineage>
</organism>
<dbReference type="EMBL" id="JAOPHQ010005999">
    <property type="protein sequence ID" value="KAK0133273.1"/>
    <property type="molecule type" value="Genomic_DNA"/>
</dbReference>
<keyword evidence="3" id="KW-1133">Transmembrane helix</keyword>
<dbReference type="PANTHER" id="PTHR14002">
    <property type="entry name" value="ENDOGLIN/TGF-BETA RECEPTOR TYPE III"/>
    <property type="match status" value="1"/>
</dbReference>
<feature type="domain" description="ZP" evidence="4">
    <location>
        <begin position="142"/>
        <end position="419"/>
    </location>
</feature>
<feature type="transmembrane region" description="Helical" evidence="3">
    <location>
        <begin position="460"/>
        <end position="484"/>
    </location>
</feature>
<evidence type="ECO:0000313" key="6">
    <source>
        <dbReference type="Proteomes" id="UP001174136"/>
    </source>
</evidence>
<feature type="transmembrane region" description="Helical" evidence="3">
    <location>
        <begin position="851"/>
        <end position="875"/>
    </location>
</feature>
<dbReference type="InterPro" id="IPR042235">
    <property type="entry name" value="ZP-C_dom"/>
</dbReference>
<protein>
    <submittedName>
        <fullName evidence="5">Zona pellucida-like domain-containing protein 1</fullName>
    </submittedName>
</protein>
<dbReference type="Gene3D" id="2.60.40.4100">
    <property type="entry name" value="Zona pellucida, ZP-C domain"/>
    <property type="match status" value="2"/>
</dbReference>
<keyword evidence="3" id="KW-0812">Transmembrane</keyword>
<evidence type="ECO:0000256" key="1">
    <source>
        <dbReference type="ARBA" id="ARBA00022729"/>
    </source>
</evidence>
<keyword evidence="1" id="KW-0732">Signal</keyword>
<evidence type="ECO:0000259" key="4">
    <source>
        <dbReference type="PROSITE" id="PS51034"/>
    </source>
</evidence>
<evidence type="ECO:0000313" key="5">
    <source>
        <dbReference type="EMBL" id="KAK0133273.1"/>
    </source>
</evidence>
<sequence length="882" mass="97262">MISCVVALHTVLDTADPVTLCWAAVIRSVMLWPDIFLRYRRDKDWLWRSDVAPGPGRLADSSAPVSVSVSWAYRSLRDAVDGKADILKMMACKRVSQTEMRALILFCLLMSKTCLSLAQFNGYNCDANFHSRFPAERDVSVYCGVQTITLKINFCPVLYSGYTDADLALNGRHGDAHCRGFVNNNTFPTALLFSISLNTLEACDNSLVVTTAYGSNAYGNMSLVQIGNISGYIDTPDPPTIISYLPGLLYKFSCSYPLEYLVNNSQLASSSAAISVKDNNGTFVSTMSMMLYNDSAYIQPLSIPMAGLALKTRVFAAVKATNLDKRWNILMDYCYTTPSGNPNDELRYDLFFGCNKDPQTTVFENGRSQTGRFAFEVFRFVKHRHQKMSTVFLHCVTKLCRADDCILLMPICGRRRRRNEEESQDSRPASSDKAVISAGPIITRSGSNNSYLPINPATSALISGVAILGGISLIFFLFSLRLLLRSRPPTMTSSGMGEMALISFFVLTSLCIVGREALSISDCGQFGRRPEYTDIDVKCGTSTIDLAIQICPAVYTGYNESLMILNNIVDDACKGTLDTWVTPPVLRFTFPIREGNACGSIFVTTNVPGTGVFADFSNTQNVNVSGIIRSYDPTIGTVTYNAELKYFYSCAYPLEYLVNNTQVDVSSSSIALTDKNGSFISTLRMGLFDGPDYTNPMFIPRRGIELRTKIYVQVAASNLTSQYFVLLDRCYASISPQPTNSTFFNLFVPCSIEPLTTMLENGDSQRARFYFSAFRFIEQQNETVSTYYLHCITRLCEFSTCSTFKQCNKRGKRSEDTAVVQEGLTETSVLTVAIKTKAEAAPGGQGNSSAVGLGVAVAVLAVVGGGALLMAAYFYRRTRRFT</sequence>
<keyword evidence="6" id="KW-1185">Reference proteome</keyword>
<keyword evidence="3" id="KW-0472">Membrane</keyword>
<gene>
    <name evidence="5" type="primary">zpld1_3</name>
    <name evidence="5" type="ORF">N1851_031212</name>
</gene>
<dbReference type="InterPro" id="IPR001507">
    <property type="entry name" value="ZP_dom"/>
</dbReference>
<dbReference type="Proteomes" id="UP001174136">
    <property type="component" value="Unassembled WGS sequence"/>
</dbReference>
<accession>A0AA47M411</accession>
<proteinExistence type="predicted"/>
<name>A0AA47M411_MERPO</name>
<dbReference type="Pfam" id="PF00100">
    <property type="entry name" value="Zona_pellucida"/>
    <property type="match status" value="2"/>
</dbReference>
<evidence type="ECO:0000256" key="3">
    <source>
        <dbReference type="SAM" id="Phobius"/>
    </source>
</evidence>
<dbReference type="PROSITE" id="PS51034">
    <property type="entry name" value="ZP_2"/>
    <property type="match status" value="2"/>
</dbReference>
<dbReference type="PANTHER" id="PTHR14002:SF44">
    <property type="entry name" value="ZONA PELLUCIDA-LIKE DOMAIN-CONTAINING PROTEIN 1"/>
    <property type="match status" value="1"/>
</dbReference>
<reference evidence="5" key="1">
    <citation type="journal article" date="2023" name="Front. Mar. Sci.">
        <title>A new Merluccius polli reference genome to investigate the effects of global change in West African waters.</title>
        <authorList>
            <person name="Mateo J.L."/>
            <person name="Blanco-Fernandez C."/>
            <person name="Garcia-Vazquez E."/>
            <person name="Machado-Schiaffino G."/>
        </authorList>
    </citation>
    <scope>NUCLEOTIDE SEQUENCE</scope>
    <source>
        <strain evidence="5">C29</strain>
        <tissue evidence="5">Fin</tissue>
    </source>
</reference>
<dbReference type="SMART" id="SM00241">
    <property type="entry name" value="ZP"/>
    <property type="match status" value="1"/>
</dbReference>
<keyword evidence="2" id="KW-1015">Disulfide bond</keyword>
<evidence type="ECO:0000256" key="2">
    <source>
        <dbReference type="ARBA" id="ARBA00023157"/>
    </source>
</evidence>
<comment type="caution">
    <text evidence="5">The sequence shown here is derived from an EMBL/GenBank/DDBJ whole genome shotgun (WGS) entry which is preliminary data.</text>
</comment>
<dbReference type="InterPro" id="IPR055355">
    <property type="entry name" value="ZP-C"/>
</dbReference>
<feature type="domain" description="ZP" evidence="4">
    <location>
        <begin position="538"/>
        <end position="814"/>
    </location>
</feature>
<dbReference type="AlphaFoldDB" id="A0AA47M411"/>